<dbReference type="RefSeq" id="WP_011130847.1">
    <property type="nucleotide sequence ID" value="NC_005071.1"/>
</dbReference>
<organism evidence="1 2">
    <name type="scientific">Prochlorococcus marinus (strain MIT 9313)</name>
    <dbReference type="NCBI Taxonomy" id="74547"/>
    <lineage>
        <taxon>Bacteria</taxon>
        <taxon>Bacillati</taxon>
        <taxon>Cyanobacteriota</taxon>
        <taxon>Cyanophyceae</taxon>
        <taxon>Synechococcales</taxon>
        <taxon>Prochlorococcaceae</taxon>
        <taxon>Prochlorococcus</taxon>
    </lineage>
</organism>
<dbReference type="Pfam" id="PF14105">
    <property type="entry name" value="DUF4278"/>
    <property type="match status" value="1"/>
</dbReference>
<accession>Q7TUS1</accession>
<sequence>MTTQERTYRGVTYKTADHEQPSNSAVKHVYRGQRYEAPLKHDARPADTEVELNYRGQVYHHRQNDAAKSCNS</sequence>
<evidence type="ECO:0000313" key="1">
    <source>
        <dbReference type="EMBL" id="CAE21654.1"/>
    </source>
</evidence>
<dbReference type="KEGG" id="pmt:PMT_1479"/>
<keyword evidence="2" id="KW-1185">Reference proteome</keyword>
<protein>
    <submittedName>
        <fullName evidence="1">Possible Extracellular link domain</fullName>
    </submittedName>
</protein>
<dbReference type="OrthoDB" id="561379at2"/>
<reference evidence="1 2" key="1">
    <citation type="journal article" date="2003" name="Nature">
        <title>Genome divergence in two Prochlorococcus ecotypes reflects oceanic niche differentiation.</title>
        <authorList>
            <person name="Rocap G."/>
            <person name="Larimer F.W."/>
            <person name="Lamerdin J.E."/>
            <person name="Malfatti S."/>
            <person name="Chain P."/>
            <person name="Ahlgren N.A."/>
            <person name="Arellano A."/>
            <person name="Coleman M."/>
            <person name="Hauser L."/>
            <person name="Hess W.R."/>
            <person name="Johnson Z.I."/>
            <person name="Land M.L."/>
            <person name="Lindell D."/>
            <person name="Post A.F."/>
            <person name="Regala W."/>
            <person name="Shah M."/>
            <person name="Shaw S.L."/>
            <person name="Steglich C."/>
            <person name="Sullivan M.B."/>
            <person name="Ting C.S."/>
            <person name="Tolonen A."/>
            <person name="Webb E.A."/>
            <person name="Zinser E.R."/>
            <person name="Chisholm S.W."/>
        </authorList>
    </citation>
    <scope>NUCLEOTIDE SEQUENCE [LARGE SCALE GENOMIC DNA]</scope>
    <source>
        <strain evidence="2">MIT 9313</strain>
    </source>
</reference>
<dbReference type="AlphaFoldDB" id="Q7TUS1"/>
<dbReference type="InterPro" id="IPR025458">
    <property type="entry name" value="DUF4278"/>
</dbReference>
<gene>
    <name evidence="1" type="ordered locus">PMT_1479</name>
</gene>
<name>Q7TUS1_PROMM</name>
<dbReference type="eggNOG" id="ENOG502ZH3S">
    <property type="taxonomic scope" value="Bacteria"/>
</dbReference>
<dbReference type="EMBL" id="BX548175">
    <property type="protein sequence ID" value="CAE21654.1"/>
    <property type="molecule type" value="Genomic_DNA"/>
</dbReference>
<dbReference type="Proteomes" id="UP000001423">
    <property type="component" value="Chromosome"/>
</dbReference>
<proteinExistence type="predicted"/>
<dbReference type="HOGENOM" id="CLU_2719101_0_0_3"/>
<evidence type="ECO:0000313" key="2">
    <source>
        <dbReference type="Proteomes" id="UP000001423"/>
    </source>
</evidence>